<accession>A0AA39UHM1</accession>
<sequence>MIATPECLALRPVLLSPNYGSRYHMFHVTKLRNKTDLRRFAKLCLDSYFVGHNVEHLTIRPSRRLSTNFHLSFIFAATVNLNTAELKSLRFSSLPLDIIRLLAKCPITSLTLSSVFLKQYSDLATMLQILGRKLSHVRFANLMLFPVAKQGNPIASGQTALSAKPKIQCFMSVLFIARPRPNLGTKHFGNGLFMLV</sequence>
<reference evidence="1" key="1">
    <citation type="submission" date="2023-06" db="EMBL/GenBank/DDBJ databases">
        <authorList>
            <consortium name="Lawrence Berkeley National Laboratory"/>
            <person name="Ahrendt S."/>
            <person name="Sahu N."/>
            <person name="Indic B."/>
            <person name="Wong-Bajracharya J."/>
            <person name="Merenyi Z."/>
            <person name="Ke H.-M."/>
            <person name="Monk M."/>
            <person name="Kocsube S."/>
            <person name="Drula E."/>
            <person name="Lipzen A."/>
            <person name="Balint B."/>
            <person name="Henrissat B."/>
            <person name="Andreopoulos B."/>
            <person name="Martin F.M."/>
            <person name="Harder C.B."/>
            <person name="Rigling D."/>
            <person name="Ford K.L."/>
            <person name="Foster G.D."/>
            <person name="Pangilinan J."/>
            <person name="Papanicolaou A."/>
            <person name="Barry K."/>
            <person name="LaButti K."/>
            <person name="Viragh M."/>
            <person name="Koriabine M."/>
            <person name="Yan M."/>
            <person name="Riley R."/>
            <person name="Champramary S."/>
            <person name="Plett K.L."/>
            <person name="Tsai I.J."/>
            <person name="Slot J."/>
            <person name="Sipos G."/>
            <person name="Plett J."/>
            <person name="Nagy L.G."/>
            <person name="Grigoriev I.V."/>
        </authorList>
    </citation>
    <scope>NUCLEOTIDE SEQUENCE</scope>
    <source>
        <strain evidence="1">ICMP 16352</strain>
    </source>
</reference>
<dbReference type="Proteomes" id="UP001175227">
    <property type="component" value="Unassembled WGS sequence"/>
</dbReference>
<dbReference type="AlphaFoldDB" id="A0AA39UHM1"/>
<comment type="caution">
    <text evidence="1">The sequence shown here is derived from an EMBL/GenBank/DDBJ whole genome shotgun (WGS) entry which is preliminary data.</text>
</comment>
<gene>
    <name evidence="1" type="ORF">IW261DRAFT_1479890</name>
</gene>
<organism evidence="1 2">
    <name type="scientific">Armillaria novae-zelandiae</name>
    <dbReference type="NCBI Taxonomy" id="153914"/>
    <lineage>
        <taxon>Eukaryota</taxon>
        <taxon>Fungi</taxon>
        <taxon>Dikarya</taxon>
        <taxon>Basidiomycota</taxon>
        <taxon>Agaricomycotina</taxon>
        <taxon>Agaricomycetes</taxon>
        <taxon>Agaricomycetidae</taxon>
        <taxon>Agaricales</taxon>
        <taxon>Marasmiineae</taxon>
        <taxon>Physalacriaceae</taxon>
        <taxon>Armillaria</taxon>
    </lineage>
</organism>
<evidence type="ECO:0000313" key="2">
    <source>
        <dbReference type="Proteomes" id="UP001175227"/>
    </source>
</evidence>
<protein>
    <submittedName>
        <fullName evidence="1">Uncharacterized protein</fullName>
    </submittedName>
</protein>
<evidence type="ECO:0000313" key="1">
    <source>
        <dbReference type="EMBL" id="KAK0479235.1"/>
    </source>
</evidence>
<dbReference type="EMBL" id="JAUEPR010000012">
    <property type="protein sequence ID" value="KAK0479235.1"/>
    <property type="molecule type" value="Genomic_DNA"/>
</dbReference>
<name>A0AA39UHM1_9AGAR</name>
<proteinExistence type="predicted"/>
<keyword evidence="2" id="KW-1185">Reference proteome</keyword>